<keyword evidence="8" id="KW-0560">Oxidoreductase</keyword>
<dbReference type="InterPro" id="IPR024072">
    <property type="entry name" value="DHFR-like_dom_sf"/>
</dbReference>
<evidence type="ECO:0000256" key="2">
    <source>
        <dbReference type="ARBA" id="ARBA00005104"/>
    </source>
</evidence>
<dbReference type="Pfam" id="PF01872">
    <property type="entry name" value="RibD_C"/>
    <property type="match status" value="1"/>
</dbReference>
<feature type="domain" description="Bacterial bifunctional deaminase-reductase C-terminal" evidence="14">
    <location>
        <begin position="50"/>
        <end position="317"/>
    </location>
</feature>
<comment type="function">
    <text evidence="1">Catalyzes an early step in riboflavin biosynthesis, the NADPH-dependent reduction of the ribose side chain of 2,5-diamino-6-ribosylamino-4(3H)-pyrimidinone 5'-phosphate, yielding 2,5-diamino-6-ribitylamino-4(3H)-pyrimidinone 5'-phosphate.</text>
</comment>
<comment type="catalytic activity">
    <reaction evidence="12">
        <text>2,5-diamino-6-(1-D-ribitylamino)pyrimidin-4(3H)-one 5'-phosphate + NADP(+) = 2,5-diamino-6-(1-D-ribosylamino)pyrimidin-4(3H)-one 5'-phosphate + NADPH + H(+)</text>
        <dbReference type="Rhea" id="RHEA:27278"/>
        <dbReference type="ChEBI" id="CHEBI:15378"/>
        <dbReference type="ChEBI" id="CHEBI:57783"/>
        <dbReference type="ChEBI" id="CHEBI:58349"/>
        <dbReference type="ChEBI" id="CHEBI:58890"/>
        <dbReference type="ChEBI" id="CHEBI:59545"/>
        <dbReference type="EC" id="1.1.1.302"/>
    </reaction>
</comment>
<gene>
    <name evidence="15" type="ORF">Amon01_000457400</name>
</gene>
<dbReference type="GO" id="GO:0009231">
    <property type="term" value="P:riboflavin biosynthetic process"/>
    <property type="evidence" value="ECO:0007669"/>
    <property type="project" value="UniProtKB-KW"/>
</dbReference>
<keyword evidence="7" id="KW-0521">NADP</keyword>
<dbReference type="GO" id="GO:0008703">
    <property type="term" value="F:5-amino-6-(5-phosphoribosylamino)uracil reductase activity"/>
    <property type="evidence" value="ECO:0007669"/>
    <property type="project" value="InterPro"/>
</dbReference>
<evidence type="ECO:0000259" key="14">
    <source>
        <dbReference type="Pfam" id="PF01872"/>
    </source>
</evidence>
<evidence type="ECO:0000256" key="13">
    <source>
        <dbReference type="SAM" id="MobiDB-lite"/>
    </source>
</evidence>
<feature type="region of interest" description="Disordered" evidence="13">
    <location>
        <begin position="207"/>
        <end position="229"/>
    </location>
</feature>
<dbReference type="Gene3D" id="3.40.430.10">
    <property type="entry name" value="Dihydrofolate Reductase, subunit A"/>
    <property type="match status" value="1"/>
</dbReference>
<name>A0A9W6Z191_AMBMO</name>
<organism evidence="15 16">
    <name type="scientific">Ambrosiozyma monospora</name>
    <name type="common">Yeast</name>
    <name type="synonym">Endomycopsis monosporus</name>
    <dbReference type="NCBI Taxonomy" id="43982"/>
    <lineage>
        <taxon>Eukaryota</taxon>
        <taxon>Fungi</taxon>
        <taxon>Dikarya</taxon>
        <taxon>Ascomycota</taxon>
        <taxon>Saccharomycotina</taxon>
        <taxon>Pichiomycetes</taxon>
        <taxon>Pichiales</taxon>
        <taxon>Pichiaceae</taxon>
        <taxon>Ambrosiozyma</taxon>
    </lineage>
</organism>
<evidence type="ECO:0000256" key="1">
    <source>
        <dbReference type="ARBA" id="ARBA00003555"/>
    </source>
</evidence>
<comment type="catalytic activity">
    <reaction evidence="11">
        <text>2,5-diamino-6-(1-D-ribitylamino)pyrimidin-4(3H)-one 5'-phosphate + NAD(+) = 2,5-diamino-6-(1-D-ribosylamino)pyrimidin-4(3H)-one 5'-phosphate + NADH + H(+)</text>
        <dbReference type="Rhea" id="RHEA:27274"/>
        <dbReference type="ChEBI" id="CHEBI:15378"/>
        <dbReference type="ChEBI" id="CHEBI:57540"/>
        <dbReference type="ChEBI" id="CHEBI:57945"/>
        <dbReference type="ChEBI" id="CHEBI:58890"/>
        <dbReference type="ChEBI" id="CHEBI:59545"/>
        <dbReference type="EC" id="1.1.1.302"/>
    </reaction>
</comment>
<evidence type="ECO:0000256" key="3">
    <source>
        <dbReference type="ARBA" id="ARBA00009723"/>
    </source>
</evidence>
<evidence type="ECO:0000256" key="9">
    <source>
        <dbReference type="ARBA" id="ARBA00030073"/>
    </source>
</evidence>
<dbReference type="EMBL" id="BSXU01002248">
    <property type="protein sequence ID" value="GMG35747.1"/>
    <property type="molecule type" value="Genomic_DNA"/>
</dbReference>
<dbReference type="SUPFAM" id="SSF53597">
    <property type="entry name" value="Dihydrofolate reductase-like"/>
    <property type="match status" value="1"/>
</dbReference>
<sequence length="329" mass="36545">MAPLIPLPTSLVPFVEPYLPPTLARSGTDNTTPSSRRHNSILLSPGNCLPFITLTYAQSLDSRITMEAGAQTVISHQETKTMTHYLRSKHDGLLVGVNTIMADDPALNCRYNEKEEEVYQSNGNGLINSTSTLTTTPRKPRHFIRPIIVDPKFKFMERYDNSRICKNFKDQVGLAPIIVISERTLNDEVEEFCKEREITLIVLNSNSSTNSDCNSSLTPTPTSTTSSNSKNDFKFSWLDIFKSLKHLGLSSIMVEGGANVINDLLNTRYDDSNDFIVDSLIITIGPTFLGEKGVEVSPPAGVKLKDITWWTGSQDSVLCARLNEFHVTV</sequence>
<evidence type="ECO:0000256" key="6">
    <source>
        <dbReference type="ARBA" id="ARBA00022619"/>
    </source>
</evidence>
<evidence type="ECO:0000256" key="4">
    <source>
        <dbReference type="ARBA" id="ARBA00012851"/>
    </source>
</evidence>
<dbReference type="Proteomes" id="UP001165063">
    <property type="component" value="Unassembled WGS sequence"/>
</dbReference>
<dbReference type="InterPro" id="IPR050765">
    <property type="entry name" value="Riboflavin_Biosynth_HTPR"/>
</dbReference>
<accession>A0A9W6Z191</accession>
<keyword evidence="16" id="KW-1185">Reference proteome</keyword>
<comment type="similarity">
    <text evidence="3">Belongs to the HTP reductase family.</text>
</comment>
<evidence type="ECO:0000256" key="10">
    <source>
        <dbReference type="ARBA" id="ARBA00031630"/>
    </source>
</evidence>
<protein>
    <recommendedName>
        <fullName evidence="5">2,5-diamino-6-ribosylamino-4(3H)-pyrimidinone 5'-phosphate reductase</fullName>
        <ecNumber evidence="4">1.1.1.302</ecNumber>
    </recommendedName>
    <alternativeName>
        <fullName evidence="10">2,5-diamino-6-(5-phospho-D-ribosylamino)pyrimidin-4(3H)-one reductase</fullName>
    </alternativeName>
    <alternativeName>
        <fullName evidence="9">2,5-diamino-6-ribitylamino-4(3H)-pyrimidinone 5'-phosphate synthase</fullName>
    </alternativeName>
</protein>
<dbReference type="InterPro" id="IPR002734">
    <property type="entry name" value="RibDG_C"/>
</dbReference>
<evidence type="ECO:0000256" key="7">
    <source>
        <dbReference type="ARBA" id="ARBA00022857"/>
    </source>
</evidence>
<dbReference type="OrthoDB" id="5432at2759"/>
<evidence type="ECO:0000256" key="11">
    <source>
        <dbReference type="ARBA" id="ARBA00047550"/>
    </source>
</evidence>
<reference evidence="15" key="1">
    <citation type="submission" date="2023-04" db="EMBL/GenBank/DDBJ databases">
        <title>Ambrosiozyma monospora NBRC 1965.</title>
        <authorList>
            <person name="Ichikawa N."/>
            <person name="Sato H."/>
            <person name="Tonouchi N."/>
        </authorList>
    </citation>
    <scope>NUCLEOTIDE SEQUENCE</scope>
    <source>
        <strain evidence="15">NBRC 1965</strain>
    </source>
</reference>
<comment type="pathway">
    <text evidence="2">Cofactor biosynthesis; riboflavin biosynthesis.</text>
</comment>
<dbReference type="PANTHER" id="PTHR38011:SF7">
    <property type="entry name" value="2,5-DIAMINO-6-RIBOSYLAMINO-4(3H)-PYRIMIDINONE 5'-PHOSPHATE REDUCTASE"/>
    <property type="match status" value="1"/>
</dbReference>
<dbReference type="EC" id="1.1.1.302" evidence="4"/>
<evidence type="ECO:0000256" key="5">
    <source>
        <dbReference type="ARBA" id="ARBA00015035"/>
    </source>
</evidence>
<dbReference type="AlphaFoldDB" id="A0A9W6Z191"/>
<evidence type="ECO:0000313" key="15">
    <source>
        <dbReference type="EMBL" id="GMG35747.1"/>
    </source>
</evidence>
<keyword evidence="6" id="KW-0686">Riboflavin biosynthesis</keyword>
<proteinExistence type="inferred from homology"/>
<dbReference type="PANTHER" id="PTHR38011">
    <property type="entry name" value="DIHYDROFOLATE REDUCTASE FAMILY PROTEIN (AFU_ORTHOLOGUE AFUA_8G06820)"/>
    <property type="match status" value="1"/>
</dbReference>
<evidence type="ECO:0000256" key="12">
    <source>
        <dbReference type="ARBA" id="ARBA00049020"/>
    </source>
</evidence>
<comment type="caution">
    <text evidence="15">The sequence shown here is derived from an EMBL/GenBank/DDBJ whole genome shotgun (WGS) entry which is preliminary data.</text>
</comment>
<evidence type="ECO:0000256" key="8">
    <source>
        <dbReference type="ARBA" id="ARBA00023002"/>
    </source>
</evidence>
<evidence type="ECO:0000313" key="16">
    <source>
        <dbReference type="Proteomes" id="UP001165063"/>
    </source>
</evidence>